<dbReference type="GO" id="GO:0031417">
    <property type="term" value="C:NatC complex"/>
    <property type="evidence" value="ECO:0007669"/>
    <property type="project" value="InterPro"/>
</dbReference>
<dbReference type="EMBL" id="BKCJ010003017">
    <property type="protein sequence ID" value="GEU52443.1"/>
    <property type="molecule type" value="Genomic_DNA"/>
</dbReference>
<dbReference type="InterPro" id="IPR057982">
    <property type="entry name" value="TPR_NAA35"/>
</dbReference>
<reference evidence="2" key="1">
    <citation type="journal article" date="2019" name="Sci. Rep.">
        <title>Draft genome of Tanacetum cinerariifolium, the natural source of mosquito coil.</title>
        <authorList>
            <person name="Yamashiro T."/>
            <person name="Shiraishi A."/>
            <person name="Satake H."/>
            <person name="Nakayama K."/>
        </authorList>
    </citation>
    <scope>NUCLEOTIDE SEQUENCE</scope>
</reference>
<comment type="caution">
    <text evidence="2">The sequence shown here is derived from an EMBL/GenBank/DDBJ whole genome shotgun (WGS) entry which is preliminary data.</text>
</comment>
<evidence type="ECO:0000313" key="2">
    <source>
        <dbReference type="EMBL" id="GEU52443.1"/>
    </source>
</evidence>
<dbReference type="Pfam" id="PF25789">
    <property type="entry name" value="TPR_NAA35"/>
    <property type="match status" value="1"/>
</dbReference>
<organism evidence="2">
    <name type="scientific">Tanacetum cinerariifolium</name>
    <name type="common">Dalmatian daisy</name>
    <name type="synonym">Chrysanthemum cinerariifolium</name>
    <dbReference type="NCBI Taxonomy" id="118510"/>
    <lineage>
        <taxon>Eukaryota</taxon>
        <taxon>Viridiplantae</taxon>
        <taxon>Streptophyta</taxon>
        <taxon>Embryophyta</taxon>
        <taxon>Tracheophyta</taxon>
        <taxon>Spermatophyta</taxon>
        <taxon>Magnoliopsida</taxon>
        <taxon>eudicotyledons</taxon>
        <taxon>Gunneridae</taxon>
        <taxon>Pentapetalae</taxon>
        <taxon>asterids</taxon>
        <taxon>campanulids</taxon>
        <taxon>Asterales</taxon>
        <taxon>Asteraceae</taxon>
        <taxon>Asteroideae</taxon>
        <taxon>Anthemideae</taxon>
        <taxon>Anthemidinae</taxon>
        <taxon>Tanacetum</taxon>
    </lineage>
</organism>
<sequence length="181" mass="20457">ETHTHEEEDLFITSGLPLKRDGKCLAMVNVIEETVSRQLNACKSPSQKKRAIEDIEPLQTDLDLEEGYCKAVLCAFPRPQGKGLDLARKHIASCLVELQSILKTEEFLKSNRRFGTSPTPPRAMKLLSWKKFEGALQFVVEFQKLQPDLVARSHLLLLLLQDGKLYGHDPMFDVAWVAISL</sequence>
<proteinExistence type="predicted"/>
<feature type="non-terminal residue" evidence="2">
    <location>
        <position position="1"/>
    </location>
</feature>
<accession>A0A6L2KSB2</accession>
<dbReference type="PANTHER" id="PTHR21373">
    <property type="entry name" value="GLUCOSE REPRESSIBLE PROTEIN MAK10"/>
    <property type="match status" value="1"/>
</dbReference>
<dbReference type="PANTHER" id="PTHR21373:SF0">
    <property type="entry name" value="N-ALPHA-ACETYLTRANSFERASE 35, NATC AUXILIARY SUBUNIT"/>
    <property type="match status" value="1"/>
</dbReference>
<evidence type="ECO:0000259" key="1">
    <source>
        <dbReference type="Pfam" id="PF25789"/>
    </source>
</evidence>
<feature type="domain" description="NAA35-like TPR repeats" evidence="1">
    <location>
        <begin position="123"/>
        <end position="179"/>
    </location>
</feature>
<dbReference type="InterPro" id="IPR007244">
    <property type="entry name" value="Naa35_N"/>
</dbReference>
<protein>
    <recommendedName>
        <fullName evidence="1">NAA35-like TPR repeats domain-containing protein</fullName>
    </recommendedName>
</protein>
<name>A0A6L2KSB2_TANCI</name>
<gene>
    <name evidence="2" type="ORF">Tci_024421</name>
</gene>
<dbReference type="AlphaFoldDB" id="A0A6L2KSB2"/>